<dbReference type="Proteomes" id="UP001143480">
    <property type="component" value="Unassembled WGS sequence"/>
</dbReference>
<proteinExistence type="predicted"/>
<sequence>MAVVALVTSEPVRKVMVTLPSPDPDVEHAVSGAAAKPAIAATANAARAVRELGIVTSP</sequence>
<dbReference type="AlphaFoldDB" id="A0A9W6NT62"/>
<accession>A0A9W6NT62</accession>
<gene>
    <name evidence="1" type="ORF">GCM10017581_098110</name>
</gene>
<evidence type="ECO:0000313" key="1">
    <source>
        <dbReference type="EMBL" id="GLL08051.1"/>
    </source>
</evidence>
<keyword evidence="2" id="KW-1185">Reference proteome</keyword>
<comment type="caution">
    <text evidence="1">The sequence shown here is derived from an EMBL/GenBank/DDBJ whole genome shotgun (WGS) entry which is preliminary data.</text>
</comment>
<evidence type="ECO:0000313" key="2">
    <source>
        <dbReference type="Proteomes" id="UP001143480"/>
    </source>
</evidence>
<reference evidence="1" key="2">
    <citation type="submission" date="2023-01" db="EMBL/GenBank/DDBJ databases">
        <authorList>
            <person name="Sun Q."/>
            <person name="Evtushenko L."/>
        </authorList>
    </citation>
    <scope>NUCLEOTIDE SEQUENCE</scope>
    <source>
        <strain evidence="1">VKM Ac-1321</strain>
    </source>
</reference>
<protein>
    <submittedName>
        <fullName evidence="1">Uncharacterized protein</fullName>
    </submittedName>
</protein>
<dbReference type="EMBL" id="BSFP01000123">
    <property type="protein sequence ID" value="GLL08051.1"/>
    <property type="molecule type" value="Genomic_DNA"/>
</dbReference>
<organism evidence="1 2">
    <name type="scientific">Dactylosporangium matsuzakiense</name>
    <dbReference type="NCBI Taxonomy" id="53360"/>
    <lineage>
        <taxon>Bacteria</taxon>
        <taxon>Bacillati</taxon>
        <taxon>Actinomycetota</taxon>
        <taxon>Actinomycetes</taxon>
        <taxon>Micromonosporales</taxon>
        <taxon>Micromonosporaceae</taxon>
        <taxon>Dactylosporangium</taxon>
    </lineage>
</organism>
<reference evidence="1" key="1">
    <citation type="journal article" date="2014" name="Int. J. Syst. Evol. Microbiol.">
        <title>Complete genome sequence of Corynebacterium casei LMG S-19264T (=DSM 44701T), isolated from a smear-ripened cheese.</title>
        <authorList>
            <consortium name="US DOE Joint Genome Institute (JGI-PGF)"/>
            <person name="Walter F."/>
            <person name="Albersmeier A."/>
            <person name="Kalinowski J."/>
            <person name="Ruckert C."/>
        </authorList>
    </citation>
    <scope>NUCLEOTIDE SEQUENCE</scope>
    <source>
        <strain evidence="1">VKM Ac-1321</strain>
    </source>
</reference>
<name>A0A9W6NT62_9ACTN</name>